<keyword evidence="17 19" id="KW-0186">Copper</keyword>
<organism evidence="22">
    <name type="scientific">Phascolosoma pacificum</name>
    <dbReference type="NCBI Taxonomy" id="1634976"/>
    <lineage>
        <taxon>Eukaryota</taxon>
        <taxon>Metazoa</taxon>
        <taxon>Spiralia</taxon>
        <taxon>Lophotrochozoa</taxon>
        <taxon>Annelida</taxon>
        <taxon>Sipuncula</taxon>
        <taxon>Phascolosomatidea</taxon>
        <taxon>Phascolosomatiformes</taxon>
        <taxon>Phascolosomatidae</taxon>
        <taxon>Phascolosoma</taxon>
    </lineage>
</organism>
<feature type="transmembrane region" description="Helical" evidence="20">
    <location>
        <begin position="135"/>
        <end position="159"/>
    </location>
</feature>
<feature type="transmembrane region" description="Helical" evidence="20">
    <location>
        <begin position="449"/>
        <end position="470"/>
    </location>
</feature>
<dbReference type="PROSITE" id="PS50855">
    <property type="entry name" value="COX1"/>
    <property type="match status" value="1"/>
</dbReference>
<evidence type="ECO:0000256" key="7">
    <source>
        <dbReference type="ARBA" id="ARBA00015947"/>
    </source>
</evidence>
<keyword evidence="18 19" id="KW-0472">Membrane</keyword>
<name>A0A1D8BER5_9ANNE</name>
<feature type="transmembrane region" description="Helical" evidence="20">
    <location>
        <begin position="411"/>
        <end position="429"/>
    </location>
</feature>
<evidence type="ECO:0000256" key="6">
    <source>
        <dbReference type="ARBA" id="ARBA00012949"/>
    </source>
</evidence>
<keyword evidence="10 19" id="KW-0679">Respiratory chain</keyword>
<dbReference type="AlphaFoldDB" id="A0A1D8BER5"/>
<comment type="similarity">
    <text evidence="5 19">Belongs to the heme-copper respiratory oxidase family.</text>
</comment>
<keyword evidence="14 19" id="KW-0249">Electron transport</keyword>
<dbReference type="Gene3D" id="1.20.210.10">
    <property type="entry name" value="Cytochrome c oxidase-like, subunit I domain"/>
    <property type="match status" value="1"/>
</dbReference>
<evidence type="ECO:0000256" key="9">
    <source>
        <dbReference type="ARBA" id="ARBA00022617"/>
    </source>
</evidence>
<evidence type="ECO:0000256" key="1">
    <source>
        <dbReference type="ARBA" id="ARBA00001935"/>
    </source>
</evidence>
<dbReference type="FunFam" id="1.20.210.10:FF:000001">
    <property type="entry name" value="Cytochrome c oxidase subunit 1"/>
    <property type="match status" value="1"/>
</dbReference>
<dbReference type="GO" id="GO:0004129">
    <property type="term" value="F:cytochrome-c oxidase activity"/>
    <property type="evidence" value="ECO:0007669"/>
    <property type="project" value="UniProtKB-EC"/>
</dbReference>
<dbReference type="SUPFAM" id="SSF81442">
    <property type="entry name" value="Cytochrome c oxidase subunit I-like"/>
    <property type="match status" value="1"/>
</dbReference>
<evidence type="ECO:0000256" key="14">
    <source>
        <dbReference type="ARBA" id="ARBA00022982"/>
    </source>
</evidence>
<comment type="cofactor">
    <cofactor evidence="2">
        <name>heme</name>
        <dbReference type="ChEBI" id="CHEBI:30413"/>
    </cofactor>
</comment>
<feature type="domain" description="Cytochrome oxidase subunit I profile" evidence="21">
    <location>
        <begin position="1"/>
        <end position="509"/>
    </location>
</feature>
<dbReference type="CDD" id="cd01663">
    <property type="entry name" value="Cyt_c_Oxidase_I"/>
    <property type="match status" value="1"/>
</dbReference>
<evidence type="ECO:0000256" key="12">
    <source>
        <dbReference type="ARBA" id="ARBA00022723"/>
    </source>
</evidence>
<keyword evidence="12 19" id="KW-0479">Metal-binding</keyword>
<comment type="catalytic activity">
    <reaction evidence="19">
        <text>4 Fe(II)-[cytochrome c] + O2 + 8 H(+)(in) = 4 Fe(III)-[cytochrome c] + 2 H2O + 4 H(+)(out)</text>
        <dbReference type="Rhea" id="RHEA:11436"/>
        <dbReference type="Rhea" id="RHEA-COMP:10350"/>
        <dbReference type="Rhea" id="RHEA-COMP:14399"/>
        <dbReference type="ChEBI" id="CHEBI:15377"/>
        <dbReference type="ChEBI" id="CHEBI:15378"/>
        <dbReference type="ChEBI" id="CHEBI:15379"/>
        <dbReference type="ChEBI" id="CHEBI:29033"/>
        <dbReference type="ChEBI" id="CHEBI:29034"/>
        <dbReference type="EC" id="7.1.1.9"/>
    </reaction>
</comment>
<evidence type="ECO:0000256" key="10">
    <source>
        <dbReference type="ARBA" id="ARBA00022660"/>
    </source>
</evidence>
<dbReference type="GO" id="GO:0020037">
    <property type="term" value="F:heme binding"/>
    <property type="evidence" value="ECO:0007669"/>
    <property type="project" value="InterPro"/>
</dbReference>
<comment type="pathway">
    <text evidence="4 19">Energy metabolism; oxidative phosphorylation.</text>
</comment>
<dbReference type="GO" id="GO:0005743">
    <property type="term" value="C:mitochondrial inner membrane"/>
    <property type="evidence" value="ECO:0007669"/>
    <property type="project" value="UniProtKB-SubCell"/>
</dbReference>
<dbReference type="PRINTS" id="PR01165">
    <property type="entry name" value="CYCOXIDASEI"/>
</dbReference>
<evidence type="ECO:0000256" key="5">
    <source>
        <dbReference type="ARBA" id="ARBA00009578"/>
    </source>
</evidence>
<evidence type="ECO:0000256" key="11">
    <source>
        <dbReference type="ARBA" id="ARBA00022692"/>
    </source>
</evidence>
<dbReference type="EC" id="7.1.1.9" evidence="6 19"/>
<accession>A0A1D8BER5</accession>
<feature type="transmembrane region" description="Helical" evidence="20">
    <location>
        <begin position="180"/>
        <end position="207"/>
    </location>
</feature>
<dbReference type="GeneID" id="29291979"/>
<keyword evidence="9 19" id="KW-0349">Heme</keyword>
<reference evidence="22" key="1">
    <citation type="submission" date="2016-02" db="EMBL/GenBank/DDBJ databases">
        <authorList>
            <person name="Wen L."/>
            <person name="He K."/>
            <person name="Yang H."/>
        </authorList>
    </citation>
    <scope>NUCLEOTIDE SEQUENCE</scope>
</reference>
<dbReference type="InterPro" id="IPR036927">
    <property type="entry name" value="Cyt_c_oxase-like_su1_sf"/>
</dbReference>
<dbReference type="InterPro" id="IPR033944">
    <property type="entry name" value="Cyt_c_oxase_su1_dom"/>
</dbReference>
<keyword evidence="15 20" id="KW-1133">Transmembrane helix</keyword>
<dbReference type="InterPro" id="IPR023616">
    <property type="entry name" value="Cyt_c_oxase-like_su1_dom"/>
</dbReference>
<gene>
    <name evidence="22" type="primary">COX1</name>
</gene>
<keyword evidence="11 19" id="KW-0812">Transmembrane</keyword>
<keyword evidence="13" id="KW-1278">Translocase</keyword>
<dbReference type="GO" id="GO:0045277">
    <property type="term" value="C:respiratory chain complex IV"/>
    <property type="evidence" value="ECO:0007669"/>
    <property type="project" value="InterPro"/>
</dbReference>
<comment type="cofactor">
    <cofactor evidence="1">
        <name>Cu cation</name>
        <dbReference type="ChEBI" id="CHEBI:23378"/>
    </cofactor>
</comment>
<proteinExistence type="inferred from homology"/>
<evidence type="ECO:0000256" key="17">
    <source>
        <dbReference type="ARBA" id="ARBA00023008"/>
    </source>
</evidence>
<dbReference type="InterPro" id="IPR023615">
    <property type="entry name" value="Cyt_c_Oxase_su1_BS"/>
</dbReference>
<dbReference type="GO" id="GO:0046872">
    <property type="term" value="F:metal ion binding"/>
    <property type="evidence" value="ECO:0007669"/>
    <property type="project" value="UniProtKB-KW"/>
</dbReference>
<evidence type="ECO:0000256" key="18">
    <source>
        <dbReference type="ARBA" id="ARBA00023136"/>
    </source>
</evidence>
<dbReference type="PANTHER" id="PTHR10422:SF18">
    <property type="entry name" value="CYTOCHROME C OXIDASE SUBUNIT 1"/>
    <property type="match status" value="1"/>
</dbReference>
<evidence type="ECO:0000256" key="15">
    <source>
        <dbReference type="ARBA" id="ARBA00022989"/>
    </source>
</evidence>
<dbReference type="CTD" id="4512"/>
<dbReference type="UniPathway" id="UPA00705"/>
<dbReference type="PROSITE" id="PS00077">
    <property type="entry name" value="COX1_CUB"/>
    <property type="match status" value="1"/>
</dbReference>
<feature type="transmembrane region" description="Helical" evidence="20">
    <location>
        <begin position="54"/>
        <end position="76"/>
    </location>
</feature>
<keyword evidence="8 19" id="KW-0813">Transport</keyword>
<feature type="transmembrane region" description="Helical" evidence="20">
    <location>
        <begin position="264"/>
        <end position="288"/>
    </location>
</feature>
<evidence type="ECO:0000256" key="16">
    <source>
        <dbReference type="ARBA" id="ARBA00023004"/>
    </source>
</evidence>
<feature type="transmembrane region" description="Helical" evidence="20">
    <location>
        <begin position="335"/>
        <end position="356"/>
    </location>
</feature>
<evidence type="ECO:0000256" key="13">
    <source>
        <dbReference type="ARBA" id="ARBA00022967"/>
    </source>
</evidence>
<protein>
    <recommendedName>
        <fullName evidence="7 19">Cytochrome c oxidase subunit 1</fullName>
        <ecNumber evidence="6 19">7.1.1.9</ecNumber>
    </recommendedName>
</protein>
<evidence type="ECO:0000256" key="19">
    <source>
        <dbReference type="RuleBase" id="RU000369"/>
    </source>
</evidence>
<dbReference type="PANTHER" id="PTHR10422">
    <property type="entry name" value="CYTOCHROME C OXIDASE SUBUNIT 1"/>
    <property type="match status" value="1"/>
</dbReference>
<evidence type="ECO:0000256" key="20">
    <source>
        <dbReference type="SAM" id="Phobius"/>
    </source>
</evidence>
<feature type="transmembrane region" description="Helical" evidence="20">
    <location>
        <begin position="376"/>
        <end position="399"/>
    </location>
</feature>
<evidence type="ECO:0000256" key="2">
    <source>
        <dbReference type="ARBA" id="ARBA00001971"/>
    </source>
</evidence>
<keyword evidence="19 22" id="KW-0496">Mitochondrion</keyword>
<evidence type="ECO:0000313" key="22">
    <source>
        <dbReference type="EMBL" id="AOS53036.1"/>
    </source>
</evidence>
<feature type="transmembrane region" description="Helical" evidence="20">
    <location>
        <begin position="12"/>
        <end position="34"/>
    </location>
</feature>
<dbReference type="InterPro" id="IPR000883">
    <property type="entry name" value="Cyt_C_Oxase_1"/>
</dbReference>
<keyword evidence="19" id="KW-0999">Mitochondrion inner membrane</keyword>
<dbReference type="GO" id="GO:0006123">
    <property type="term" value="P:mitochondrial electron transport, cytochrome c to oxygen"/>
    <property type="evidence" value="ECO:0007669"/>
    <property type="project" value="TreeGrafter"/>
</dbReference>
<comment type="subcellular location">
    <subcellularLocation>
        <location evidence="3">Membrane</location>
        <topology evidence="3">Multi-pass membrane protein</topology>
    </subcellularLocation>
    <subcellularLocation>
        <location evidence="19">Mitochondrion inner membrane</location>
        <topology evidence="19">Multi-pass membrane protein</topology>
    </subcellularLocation>
</comment>
<evidence type="ECO:0000256" key="8">
    <source>
        <dbReference type="ARBA" id="ARBA00022448"/>
    </source>
</evidence>
<feature type="transmembrane region" description="Helical" evidence="20">
    <location>
        <begin position="97"/>
        <end position="115"/>
    </location>
</feature>
<geneLocation type="mitochondrion" evidence="22"/>
<feature type="transmembrane region" description="Helical" evidence="20">
    <location>
        <begin position="227"/>
        <end position="252"/>
    </location>
</feature>
<evidence type="ECO:0000259" key="21">
    <source>
        <dbReference type="PROSITE" id="PS50855"/>
    </source>
</evidence>
<dbReference type="Pfam" id="PF00115">
    <property type="entry name" value="COX1"/>
    <property type="match status" value="1"/>
</dbReference>
<sequence length="518" mass="57099">MRWLCATNHKDIGTLYFILGIWSGLMGTSMSLLIRAELGQPGSLLGSDQLYNVIVTAHAFLMIFFLVMPVLIGGFGNWLIPLMIGAPDMAFPRLNNLSFWLLPPALCLLLASSAVEKGVGTGWTVYPPLSGALAHAGASVDLAIFSLHLAGVSSILGALNFISTVANMRPSMLSWERIPLFVWAAFITVILLLLALPVLAGAITMLLTDRNLNTAFFDPGGGGDPILFSHLFWFFGHPEVYILILPGFGLISHIVTHYSGKLEAFGTLGMIYAMIGIGILGFIVWAHHMFTAGMDVDSRAYFTAATMIIAIPTGIKVFSWLATIMGSYVSYTLPMLWSLGFIFLFTLGGLTGIMLSNASLDVVLHDTYYVVAHFHYVLSMGAIFAIFAGFTHYFPLFVGLTLHERWGKAQFFLMFLGVNLTFFPQHFLGLSGMPRRYSDYPDSFMKWHVLSSMGSTMSFVALLYFIFIIWEAFVAQRGLIASSHMTSSLEWSPATPPAAHGYPMSPVLIIEFWDYYVE</sequence>
<evidence type="ECO:0000256" key="4">
    <source>
        <dbReference type="ARBA" id="ARBA00004673"/>
    </source>
</evidence>
<feature type="transmembrane region" description="Helical" evidence="20">
    <location>
        <begin position="300"/>
        <end position="323"/>
    </location>
</feature>
<keyword evidence="16 19" id="KW-0408">Iron</keyword>
<comment type="function">
    <text evidence="19">Component of the cytochrome c oxidase, the last enzyme in the mitochondrial electron transport chain which drives oxidative phosphorylation. The respiratory chain contains 3 multisubunit complexes succinate dehydrogenase (complex II, CII), ubiquinol-cytochrome c oxidoreductase (cytochrome b-c1 complex, complex III, CIII) and cytochrome c oxidase (complex IV, CIV), that cooperate to transfer electrons derived from NADH and succinate to molecular oxygen, creating an electrochemical gradient over the inner membrane that drives transmembrane transport and the ATP synthase. Cytochrome c oxidase is the component of the respiratory chain that catalyzes the reduction of oxygen to water. Electrons originating from reduced cytochrome c in the intermembrane space (IMS) are transferred via the dinuclear copper A center (CU(A)) of subunit 2 and heme A of subunit 1 to the active site in subunit 1, a binuclear center (BNC) formed by heme A3 and copper B (CU(B)). The BNC reduces molecular oxygen to 2 water molecules using 4 electrons from cytochrome c in the IMS and 4 protons from the mitochondrial matrix.</text>
</comment>
<dbReference type="EMBL" id="KU820989">
    <property type="protein sequence ID" value="AOS53036.1"/>
    <property type="molecule type" value="Genomic_DNA"/>
</dbReference>
<dbReference type="RefSeq" id="YP_009308156.1">
    <property type="nucleotide sequence ID" value="NC_031412.1"/>
</dbReference>
<evidence type="ECO:0000256" key="3">
    <source>
        <dbReference type="ARBA" id="ARBA00004141"/>
    </source>
</evidence>
<dbReference type="GO" id="GO:0015990">
    <property type="term" value="P:electron transport coupled proton transport"/>
    <property type="evidence" value="ECO:0007669"/>
    <property type="project" value="TreeGrafter"/>
</dbReference>